<organism evidence="2 3">
    <name type="scientific">Metschnikowia aff. pulcherrima</name>
    <dbReference type="NCBI Taxonomy" id="2163413"/>
    <lineage>
        <taxon>Eukaryota</taxon>
        <taxon>Fungi</taxon>
        <taxon>Dikarya</taxon>
        <taxon>Ascomycota</taxon>
        <taxon>Saccharomycotina</taxon>
        <taxon>Pichiomycetes</taxon>
        <taxon>Metschnikowiaceae</taxon>
        <taxon>Metschnikowia</taxon>
    </lineage>
</organism>
<evidence type="ECO:0000259" key="1">
    <source>
        <dbReference type="Pfam" id="PF02602"/>
    </source>
</evidence>
<dbReference type="Pfam" id="PF02602">
    <property type="entry name" value="HEM4"/>
    <property type="match status" value="1"/>
</dbReference>
<evidence type="ECO:0000313" key="2">
    <source>
        <dbReference type="EMBL" id="QBM87210.1"/>
    </source>
</evidence>
<dbReference type="InterPro" id="IPR003754">
    <property type="entry name" value="4pyrrol_synth_uPrphyn_synth"/>
</dbReference>
<protein>
    <submittedName>
        <fullName evidence="2">Uroporphyrinogen-III synthase</fullName>
    </submittedName>
</protein>
<feature type="domain" description="Tetrapyrrole biosynthesis uroporphyrinogen III synthase" evidence="1">
    <location>
        <begin position="19"/>
        <end position="255"/>
    </location>
</feature>
<dbReference type="InterPro" id="IPR039793">
    <property type="entry name" value="UROS/Hem4"/>
</dbReference>
<dbReference type="PANTHER" id="PTHR12390">
    <property type="entry name" value="UROPORPHYRINOGEN III SYNTHASE"/>
    <property type="match status" value="1"/>
</dbReference>
<dbReference type="SUPFAM" id="SSF69618">
    <property type="entry name" value="HemD-like"/>
    <property type="match status" value="1"/>
</dbReference>
<dbReference type="GO" id="GO:0005829">
    <property type="term" value="C:cytosol"/>
    <property type="evidence" value="ECO:0007669"/>
    <property type="project" value="TreeGrafter"/>
</dbReference>
<dbReference type="GO" id="GO:0004852">
    <property type="term" value="F:uroporphyrinogen-III synthase activity"/>
    <property type="evidence" value="ECO:0007669"/>
    <property type="project" value="InterPro"/>
</dbReference>
<name>A0A4P6XJ62_9ASCO</name>
<dbReference type="STRING" id="2163413.A0A4P6XJ62"/>
<dbReference type="Gene3D" id="3.40.50.10090">
    <property type="match status" value="2"/>
</dbReference>
<dbReference type="UniPathway" id="UPA00251">
    <property type="reaction ID" value="UER00320"/>
</dbReference>
<keyword evidence="3" id="KW-1185">Reference proteome</keyword>
<reference evidence="3" key="1">
    <citation type="submission" date="2019-03" db="EMBL/GenBank/DDBJ databases">
        <title>Snf2 controls pulcherriminic acid biosynthesis and connects pigmentation and antifungal activity of the yeast Metschnikowia pulcherrima.</title>
        <authorList>
            <person name="Gore-Lloyd D."/>
            <person name="Sumann I."/>
            <person name="Brachmann A.O."/>
            <person name="Schneeberger K."/>
            <person name="Ortiz-Merino R.A."/>
            <person name="Moreno-Beltran M."/>
            <person name="Schlaefli M."/>
            <person name="Kirner P."/>
            <person name="Santos Kron A."/>
            <person name="Wolfe K.H."/>
            <person name="Piel J."/>
            <person name="Ahrens C.H."/>
            <person name="Henk D."/>
            <person name="Freimoser F.M."/>
        </authorList>
    </citation>
    <scope>NUCLEOTIDE SEQUENCE [LARGE SCALE GENOMIC DNA]</scope>
    <source>
        <strain evidence="3">APC 1.2</strain>
    </source>
</reference>
<dbReference type="CDD" id="cd06578">
    <property type="entry name" value="HemD"/>
    <property type="match status" value="1"/>
</dbReference>
<sequence>MTRLRLLLLKNKTTPLDPYNETFISGGHDPDFIPLLNHAPIDISATVDYLTSPKFLTETNKFIITSQRAVEVLHDCLDVIASSDPEKASIIWHKCGYTVGPATEQILLDKGFVDVRGGRESGNGSKLADLILRERAEADEEGNDERTIVFFTGTIRKDIIPVKLKQNGVSVQEVVIYKTEPKEGIIDNFLDCCKDPVDWVVFFSPQGTEDIVSHMAEAWPEGARVASIGPTTEEYLLLKGITPHVVAPLPTASALYTSITEWESNNKHTL</sequence>
<proteinExistence type="predicted"/>
<accession>A0A4P6XJ62</accession>
<dbReference type="PANTHER" id="PTHR12390:SF0">
    <property type="entry name" value="UROPORPHYRINOGEN-III SYNTHASE"/>
    <property type="match status" value="1"/>
</dbReference>
<dbReference type="Proteomes" id="UP000292447">
    <property type="component" value="Chromosome II"/>
</dbReference>
<dbReference type="GO" id="GO:0006782">
    <property type="term" value="P:protoporphyrinogen IX biosynthetic process"/>
    <property type="evidence" value="ECO:0007669"/>
    <property type="project" value="UniProtKB-UniPathway"/>
</dbReference>
<dbReference type="EMBL" id="CP034457">
    <property type="protein sequence ID" value="QBM87210.1"/>
    <property type="molecule type" value="Genomic_DNA"/>
</dbReference>
<dbReference type="GO" id="GO:0006780">
    <property type="term" value="P:uroporphyrinogen III biosynthetic process"/>
    <property type="evidence" value="ECO:0007669"/>
    <property type="project" value="InterPro"/>
</dbReference>
<dbReference type="AlphaFoldDB" id="A0A4P6XJ62"/>
<evidence type="ECO:0000313" key="3">
    <source>
        <dbReference type="Proteomes" id="UP000292447"/>
    </source>
</evidence>
<gene>
    <name evidence="2" type="primary">MPUL0B04100</name>
    <name evidence="2" type="ORF">METSCH_B04100</name>
</gene>
<dbReference type="InterPro" id="IPR036108">
    <property type="entry name" value="4pyrrol_syn_uPrphyn_synt_sf"/>
</dbReference>